<evidence type="ECO:0000256" key="4">
    <source>
        <dbReference type="ARBA" id="ARBA00022490"/>
    </source>
</evidence>
<dbReference type="GO" id="GO:0003690">
    <property type="term" value="F:double-stranded DNA binding"/>
    <property type="evidence" value="ECO:0007669"/>
    <property type="project" value="TreeGrafter"/>
</dbReference>
<evidence type="ECO:0000256" key="1">
    <source>
        <dbReference type="ARBA" id="ARBA00004453"/>
    </source>
</evidence>
<dbReference type="PANTHER" id="PTHR38103:SF1">
    <property type="entry name" value="RECOMBINATION-ASSOCIATED PROTEIN RDGC"/>
    <property type="match status" value="1"/>
</dbReference>
<keyword evidence="4" id="KW-0963">Cytoplasm</keyword>
<protein>
    <recommendedName>
        <fullName evidence="3">Recombination-associated protein RdgC</fullName>
    </recommendedName>
</protein>
<dbReference type="InterPro" id="IPR007476">
    <property type="entry name" value="RdgC"/>
</dbReference>
<gene>
    <name evidence="6" type="ORF">EVA68_05515</name>
</gene>
<dbReference type="PANTHER" id="PTHR38103">
    <property type="entry name" value="RECOMBINATION-ASSOCIATED PROTEIN RDGC"/>
    <property type="match status" value="1"/>
</dbReference>
<dbReference type="GO" id="GO:0006310">
    <property type="term" value="P:DNA recombination"/>
    <property type="evidence" value="ECO:0007669"/>
    <property type="project" value="UniProtKB-KW"/>
</dbReference>
<comment type="subcellular location">
    <subcellularLocation>
        <location evidence="1">Cytoplasm</location>
        <location evidence="1">Nucleoid</location>
    </subcellularLocation>
</comment>
<evidence type="ECO:0000313" key="6">
    <source>
        <dbReference type="EMBL" id="RZO76036.1"/>
    </source>
</evidence>
<dbReference type="Pfam" id="PF04381">
    <property type="entry name" value="RdgC"/>
    <property type="match status" value="1"/>
</dbReference>
<dbReference type="EMBL" id="SHAG01000019">
    <property type="protein sequence ID" value="RZO76036.1"/>
    <property type="molecule type" value="Genomic_DNA"/>
</dbReference>
<keyword evidence="5" id="KW-0233">DNA recombination</keyword>
<comment type="caution">
    <text evidence="6">The sequence shown here is derived from an EMBL/GenBank/DDBJ whole genome shotgun (WGS) entry which is preliminary data.</text>
</comment>
<organism evidence="6 7">
    <name type="scientific">OM182 bacterium</name>
    <dbReference type="NCBI Taxonomy" id="2510334"/>
    <lineage>
        <taxon>Bacteria</taxon>
        <taxon>Pseudomonadati</taxon>
        <taxon>Pseudomonadota</taxon>
        <taxon>Gammaproteobacteria</taxon>
        <taxon>OMG group</taxon>
        <taxon>OM182 clade</taxon>
    </lineage>
</organism>
<reference evidence="6 7" key="1">
    <citation type="submission" date="2019-02" db="EMBL/GenBank/DDBJ databases">
        <title>Prokaryotic population dynamics and viral predation in marine succession experiment using metagenomics: the confinement effect.</title>
        <authorList>
            <person name="Haro-Moreno J.M."/>
            <person name="Rodriguez-Valera F."/>
            <person name="Lopez-Perez M."/>
        </authorList>
    </citation>
    <scope>NUCLEOTIDE SEQUENCE [LARGE SCALE GENOMIC DNA]</scope>
    <source>
        <strain evidence="6">MED-G157</strain>
    </source>
</reference>
<proteinExistence type="inferred from homology"/>
<name>A0A520S0P6_9GAMM</name>
<dbReference type="AlphaFoldDB" id="A0A520S0P6"/>
<evidence type="ECO:0000313" key="7">
    <source>
        <dbReference type="Proteomes" id="UP000316199"/>
    </source>
</evidence>
<sequence>MLFKNAFVYRLVEDFNPSIGELLKKLEGRAFVPTSGIKASSFGWTPPLGQEGPLAHEISGRILLNGRREEKVIPSSAINDLMMAKIEHLQTLETRSITNSEKQRIKEDTTIELLPRALPRSKQILGYISPGDSLLIIDTPHSSDAELFINNLRDSLGSFRVVPPQLKKPPSQYFTQWLLNGNLPGNLQLGNQCDLKDIETGATVTCRHQDLSTKEIRSHIESGKICTKIGLRWHGELELTVDRDLVLRQLKLESSDMIEEDPIARLDAALAETALTLSRFLPELISGLGGETLVN</sequence>
<dbReference type="GO" id="GO:0000018">
    <property type="term" value="P:regulation of DNA recombination"/>
    <property type="evidence" value="ECO:0007669"/>
    <property type="project" value="TreeGrafter"/>
</dbReference>
<dbReference type="Proteomes" id="UP000316199">
    <property type="component" value="Unassembled WGS sequence"/>
</dbReference>
<dbReference type="GO" id="GO:0043590">
    <property type="term" value="C:bacterial nucleoid"/>
    <property type="evidence" value="ECO:0007669"/>
    <property type="project" value="TreeGrafter"/>
</dbReference>
<evidence type="ECO:0000256" key="5">
    <source>
        <dbReference type="ARBA" id="ARBA00023172"/>
    </source>
</evidence>
<evidence type="ECO:0000256" key="3">
    <source>
        <dbReference type="ARBA" id="ARBA00022296"/>
    </source>
</evidence>
<dbReference type="NCBIfam" id="NF001464">
    <property type="entry name" value="PRK00321.1-5"/>
    <property type="match status" value="1"/>
</dbReference>
<accession>A0A520S0P6</accession>
<evidence type="ECO:0000256" key="2">
    <source>
        <dbReference type="ARBA" id="ARBA00008657"/>
    </source>
</evidence>
<comment type="similarity">
    <text evidence="2">Belongs to the RdgC family.</text>
</comment>